<dbReference type="GO" id="GO:0005634">
    <property type="term" value="C:nucleus"/>
    <property type="evidence" value="ECO:0007669"/>
    <property type="project" value="UniProtKB-SubCell"/>
</dbReference>
<dbReference type="Proteomes" id="UP001363151">
    <property type="component" value="Unassembled WGS sequence"/>
</dbReference>
<keyword evidence="2" id="KW-1185">Reference proteome</keyword>
<dbReference type="Gene3D" id="3.40.50.300">
    <property type="entry name" value="P-loop containing nucleotide triphosphate hydrolases"/>
    <property type="match status" value="1"/>
</dbReference>
<reference evidence="1 2" key="1">
    <citation type="submission" date="2024-03" db="EMBL/GenBank/DDBJ databases">
        <title>Aureococcus anophagefferens CCMP1851 and Kratosvirus quantuckense: Draft genome of a second virus-susceptible host strain in the model system.</title>
        <authorList>
            <person name="Chase E."/>
            <person name="Truchon A.R."/>
            <person name="Schepens W."/>
            <person name="Wilhelm S.W."/>
        </authorList>
    </citation>
    <scope>NUCLEOTIDE SEQUENCE [LARGE SCALE GENOMIC DNA]</scope>
    <source>
        <strain evidence="1 2">CCMP1851</strain>
    </source>
</reference>
<name>A0ABR1FVX1_AURAN</name>
<dbReference type="GO" id="GO:0005524">
    <property type="term" value="F:ATP binding"/>
    <property type="evidence" value="ECO:0007669"/>
    <property type="project" value="UniProtKB-KW"/>
</dbReference>
<accession>A0ABR1FVX1</accession>
<dbReference type="PANTHER" id="PTHR12595">
    <property type="entry name" value="POS9-ACTIVATING FACTOR FAP7-RELATED"/>
    <property type="match status" value="1"/>
</dbReference>
<dbReference type="GO" id="GO:0006364">
    <property type="term" value="P:rRNA processing"/>
    <property type="evidence" value="ECO:0007669"/>
    <property type="project" value="UniProtKB-KW"/>
</dbReference>
<dbReference type="GO" id="GO:0005737">
    <property type="term" value="C:cytoplasm"/>
    <property type="evidence" value="ECO:0007669"/>
    <property type="project" value="UniProtKB-SubCell"/>
</dbReference>
<dbReference type="SUPFAM" id="SSF52540">
    <property type="entry name" value="P-loop containing nucleoside triphosphate hydrolases"/>
    <property type="match status" value="1"/>
</dbReference>
<protein>
    <submittedName>
        <fullName evidence="1">Adenylate kinase</fullName>
    </submittedName>
</protein>
<dbReference type="GO" id="GO:0042274">
    <property type="term" value="P:ribosomal small subunit biogenesis"/>
    <property type="evidence" value="ECO:0007669"/>
    <property type="project" value="UniProtKB-UniRule"/>
</dbReference>
<keyword evidence="1" id="KW-0808">Transferase</keyword>
<proteinExistence type="inferred from homology"/>
<dbReference type="PANTHER" id="PTHR12595:SF0">
    <property type="entry name" value="ADENYLATE KINASE ISOENZYME 6"/>
    <property type="match status" value="1"/>
</dbReference>
<dbReference type="InterPro" id="IPR027417">
    <property type="entry name" value="P-loop_NTPase"/>
</dbReference>
<dbReference type="HAMAP" id="MF_00039">
    <property type="entry name" value="Adenylate_kinase_AK6"/>
    <property type="match status" value="1"/>
</dbReference>
<dbReference type="InterPro" id="IPR020618">
    <property type="entry name" value="Adenyl_kinase_AK6"/>
</dbReference>
<dbReference type="EMBL" id="JBBJCI010000219">
    <property type="protein sequence ID" value="KAK7239916.1"/>
    <property type="molecule type" value="Genomic_DNA"/>
</dbReference>
<organism evidence="1 2">
    <name type="scientific">Aureococcus anophagefferens</name>
    <name type="common">Harmful bloom alga</name>
    <dbReference type="NCBI Taxonomy" id="44056"/>
    <lineage>
        <taxon>Eukaryota</taxon>
        <taxon>Sar</taxon>
        <taxon>Stramenopiles</taxon>
        <taxon>Ochrophyta</taxon>
        <taxon>Pelagophyceae</taxon>
        <taxon>Pelagomonadales</taxon>
        <taxon>Pelagomonadaceae</taxon>
        <taxon>Aureococcus</taxon>
    </lineage>
</organism>
<sequence>MACQLQKKRGAEESLEAASNRARKGATRPNILVTGTPGVGKTAVAEALAKRLGLECVGVSALAASIGAHEAWDDERACHVLDEDKVLDAMEPKLGAGGCVVEYHACELFPERWFDLVLVLRAGTEILYDRLAARGYAEAKLQENLQCEIMQTILEEARESYAPEIVVELTNETPADLDAAGDRVAQWHAAWLANNGA</sequence>
<keyword evidence="1" id="KW-0418">Kinase</keyword>
<evidence type="ECO:0000313" key="2">
    <source>
        <dbReference type="Proteomes" id="UP001363151"/>
    </source>
</evidence>
<dbReference type="GO" id="GO:0016887">
    <property type="term" value="F:ATP hydrolysis activity"/>
    <property type="evidence" value="ECO:0007669"/>
    <property type="project" value="UniProtKB-UniRule"/>
</dbReference>
<dbReference type="GO" id="GO:0004017">
    <property type="term" value="F:AMP kinase activity"/>
    <property type="evidence" value="ECO:0007669"/>
    <property type="project" value="UniProtKB-UniRule"/>
</dbReference>
<comment type="caution">
    <text evidence="1">The sequence shown here is derived from an EMBL/GenBank/DDBJ whole genome shotgun (WGS) entry which is preliminary data.</text>
</comment>
<dbReference type="Pfam" id="PF13238">
    <property type="entry name" value="AAA_18"/>
    <property type="match status" value="1"/>
</dbReference>
<dbReference type="KEGG" id="aaf:AURANDRAFT_58798"/>
<evidence type="ECO:0000313" key="1">
    <source>
        <dbReference type="EMBL" id="KAK7239916.1"/>
    </source>
</evidence>
<gene>
    <name evidence="1" type="primary">FAP7</name>
    <name evidence="1" type="ORF">SO694_00118020</name>
</gene>